<dbReference type="SUPFAM" id="SSF69322">
    <property type="entry name" value="Tricorn protease domain 2"/>
    <property type="match status" value="1"/>
</dbReference>
<dbReference type="RefSeq" id="WP_348264595.1">
    <property type="nucleotide sequence ID" value="NZ_CP121196.1"/>
</dbReference>
<dbReference type="InterPro" id="IPR036388">
    <property type="entry name" value="WH-like_DNA-bd_sf"/>
</dbReference>
<dbReference type="InterPro" id="IPR011659">
    <property type="entry name" value="WD40"/>
</dbReference>
<organism evidence="3">
    <name type="scientific">Telmatobacter sp. DSM 110680</name>
    <dbReference type="NCBI Taxonomy" id="3036704"/>
    <lineage>
        <taxon>Bacteria</taxon>
        <taxon>Pseudomonadati</taxon>
        <taxon>Acidobacteriota</taxon>
        <taxon>Terriglobia</taxon>
        <taxon>Terriglobales</taxon>
        <taxon>Acidobacteriaceae</taxon>
        <taxon>Telmatobacter</taxon>
    </lineage>
</organism>
<reference evidence="3" key="1">
    <citation type="submission" date="2023-03" db="EMBL/GenBank/DDBJ databases">
        <title>Edaphobacter sp.</title>
        <authorList>
            <person name="Huber K.J."/>
            <person name="Papendorf J."/>
            <person name="Pilke C."/>
            <person name="Bunk B."/>
            <person name="Sproeer C."/>
            <person name="Pester M."/>
        </authorList>
    </citation>
    <scope>NUCLEOTIDE SEQUENCE</scope>
    <source>
        <strain evidence="3">DSM 110680</strain>
    </source>
</reference>
<keyword evidence="2" id="KW-0472">Membrane</keyword>
<comment type="similarity">
    <text evidence="1">Belongs to the TolB family.</text>
</comment>
<evidence type="ECO:0000256" key="2">
    <source>
        <dbReference type="SAM" id="Phobius"/>
    </source>
</evidence>
<keyword evidence="2" id="KW-0812">Transmembrane</keyword>
<accession>A0AAU7DQR4</accession>
<dbReference type="PANTHER" id="PTHR36842">
    <property type="entry name" value="PROTEIN TOLB HOMOLOG"/>
    <property type="match status" value="1"/>
</dbReference>
<dbReference type="SUPFAM" id="SSF69304">
    <property type="entry name" value="Tricorn protease N-terminal domain"/>
    <property type="match status" value="1"/>
</dbReference>
<evidence type="ECO:0000313" key="3">
    <source>
        <dbReference type="EMBL" id="XBH19378.1"/>
    </source>
</evidence>
<gene>
    <name evidence="3" type="ORF">P8935_08680</name>
</gene>
<keyword evidence="2" id="KW-1133">Transmembrane helix</keyword>
<name>A0AAU7DQR4_9BACT</name>
<feature type="transmembrane region" description="Helical" evidence="2">
    <location>
        <begin position="107"/>
        <end position="126"/>
    </location>
</feature>
<dbReference type="PANTHER" id="PTHR36842:SF1">
    <property type="entry name" value="PROTEIN TOLB"/>
    <property type="match status" value="1"/>
</dbReference>
<protein>
    <recommendedName>
        <fullName evidence="4">DNA-binding protein</fullName>
    </recommendedName>
</protein>
<dbReference type="Pfam" id="PF07676">
    <property type="entry name" value="PD40"/>
    <property type="match status" value="3"/>
</dbReference>
<evidence type="ECO:0000256" key="1">
    <source>
        <dbReference type="ARBA" id="ARBA00009820"/>
    </source>
</evidence>
<dbReference type="Gene3D" id="2.120.10.30">
    <property type="entry name" value="TolB, C-terminal domain"/>
    <property type="match status" value="3"/>
</dbReference>
<dbReference type="AlphaFoldDB" id="A0AAU7DQR4"/>
<dbReference type="EMBL" id="CP121196">
    <property type="protein sequence ID" value="XBH19378.1"/>
    <property type="molecule type" value="Genomic_DNA"/>
</dbReference>
<evidence type="ECO:0008006" key="4">
    <source>
        <dbReference type="Google" id="ProtNLM"/>
    </source>
</evidence>
<dbReference type="Gene3D" id="1.10.10.10">
    <property type="entry name" value="Winged helix-like DNA-binding domain superfamily/Winged helix DNA-binding domain"/>
    <property type="match status" value="1"/>
</dbReference>
<proteinExistence type="inferred from homology"/>
<sequence length="683" mass="75038">MGEPFSGAMPSASPPEDRLDSWKEIAAYLKRDVTTVQRWEKREGMPVHRHLHEKTGSVYAYREELAAWASGRNLRVAQENENSLSSSIPAESAPSLEKQVTALRWKLILSMAALAAVALAICALWFQRTERFWRSPLTDARYQAVTDFDGLEQAATVSRDGRFVAFLSNQDGPTDVWVTQVGSGQFHNLTHGSASQVVNPSVRDLGFSPDGSLVTYWMRKRDGSGTEDIGVWAVPMLGGEPRPYLEGVAEFDWSRDGSRLAYHTPGPGDPLFVSNGSRLPADRPIFSAPDGLHSHFPLWDPEGKFIYFVQGTLPDKLDIWRIPSVGGNPERITSQNTLVSHPVLLDHRTLMYLACDPDGSGPWPYSIDVERRIPHRLAAGPERFTSLAVSADGRRLVATVASPKRTLWRLRLSGSNAEVSAATPILLTTGTGFYPRFGLDFLLYVSGTGTKESIWKLADGTSTELWSAEGARVLGGPAISADGRFITFSVRQHGKSLLYSMQADGTNARIVVDSLDLRGSPAWSPDGKSITSAAIDHGVPHLFRIPVDGRPPTLIVREYSVDPTWAPDGSFAVYSGPDIGTTFPLQAVTAEGESRRLPSLTLTRGARRLAFLPGGRELALLRGDIQHKNLWAIHLETGTERQLTNLPTDFNIQDFDVSPDGHEVVFERVQDYSHVVLIDLAGK</sequence>
<dbReference type="InterPro" id="IPR011042">
    <property type="entry name" value="6-blade_b-propeller_TolB-like"/>
</dbReference>